<organism evidence="3 4">
    <name type="scientific">Aureobasidium mustum</name>
    <dbReference type="NCBI Taxonomy" id="2773714"/>
    <lineage>
        <taxon>Eukaryota</taxon>
        <taxon>Fungi</taxon>
        <taxon>Dikarya</taxon>
        <taxon>Ascomycota</taxon>
        <taxon>Pezizomycotina</taxon>
        <taxon>Dothideomycetes</taxon>
        <taxon>Dothideomycetidae</taxon>
        <taxon>Dothideales</taxon>
        <taxon>Saccotheciaceae</taxon>
        <taxon>Aureobasidium</taxon>
    </lineage>
</organism>
<sequence>MDTPSSLDRILRTTTLIAFFPALALLIPYGVVSCSVIPALGLVPAFFSAILGLPTSYLQRAQLTLYIDVFLAVSHISILIPFWVLNAGWNSWESGGVIMLGTYGTVLLMMDFCIHTFFVLRHIFRMCRMFSLVRTCPNCRTHIGTGVISRIARVSAEKPRHSCESEALYQPLDAPNYDDEAPKYDDEARISSEA</sequence>
<feature type="non-terminal residue" evidence="3">
    <location>
        <position position="1"/>
    </location>
</feature>
<feature type="compositionally biased region" description="Basic and acidic residues" evidence="1">
    <location>
        <begin position="180"/>
        <end position="194"/>
    </location>
</feature>
<evidence type="ECO:0000256" key="1">
    <source>
        <dbReference type="SAM" id="MobiDB-lite"/>
    </source>
</evidence>
<dbReference type="Proteomes" id="UP000714618">
    <property type="component" value="Unassembled WGS sequence"/>
</dbReference>
<keyword evidence="2" id="KW-0472">Membrane</keyword>
<evidence type="ECO:0000256" key="2">
    <source>
        <dbReference type="SAM" id="Phobius"/>
    </source>
</evidence>
<comment type="caution">
    <text evidence="3">The sequence shown here is derived from an EMBL/GenBank/DDBJ whole genome shotgun (WGS) entry which is preliminary data.</text>
</comment>
<reference evidence="3" key="1">
    <citation type="submission" date="2020-06" db="EMBL/GenBank/DDBJ databases">
        <authorList>
            <person name="Onetto C."/>
        </authorList>
    </citation>
    <scope>NUCLEOTIDE SEQUENCE</scope>
</reference>
<dbReference type="EMBL" id="CAIJEO010000002">
    <property type="protein sequence ID" value="CAD0086422.1"/>
    <property type="molecule type" value="Genomic_DNA"/>
</dbReference>
<dbReference type="AlphaFoldDB" id="A0A9N8JJZ6"/>
<feature type="transmembrane region" description="Helical" evidence="2">
    <location>
        <begin position="65"/>
        <end position="85"/>
    </location>
</feature>
<name>A0A9N8JJZ6_9PEZI</name>
<feature type="transmembrane region" description="Helical" evidence="2">
    <location>
        <begin position="37"/>
        <end position="58"/>
    </location>
</feature>
<dbReference type="OrthoDB" id="5241710at2759"/>
<keyword evidence="2" id="KW-0812">Transmembrane</keyword>
<keyword evidence="4" id="KW-1185">Reference proteome</keyword>
<evidence type="ECO:0000313" key="3">
    <source>
        <dbReference type="EMBL" id="CAD0086422.1"/>
    </source>
</evidence>
<keyword evidence="2" id="KW-1133">Transmembrane helix</keyword>
<feature type="transmembrane region" description="Helical" evidence="2">
    <location>
        <begin position="12"/>
        <end position="31"/>
    </location>
</feature>
<evidence type="ECO:0000313" key="4">
    <source>
        <dbReference type="Proteomes" id="UP000714618"/>
    </source>
</evidence>
<gene>
    <name evidence="3" type="ORF">AWRI4233_LOCUS877</name>
</gene>
<accession>A0A9N8JJZ6</accession>
<feature type="transmembrane region" description="Helical" evidence="2">
    <location>
        <begin position="97"/>
        <end position="120"/>
    </location>
</feature>
<proteinExistence type="predicted"/>
<feature type="region of interest" description="Disordered" evidence="1">
    <location>
        <begin position="173"/>
        <end position="194"/>
    </location>
</feature>
<protein>
    <submittedName>
        <fullName evidence="3">Uncharacterized protein</fullName>
    </submittedName>
</protein>